<gene>
    <name evidence="2" type="ORF">SAMEA4475696_02155</name>
</gene>
<evidence type="ECO:0000313" key="3">
    <source>
        <dbReference type="Proteomes" id="UP000242637"/>
    </source>
</evidence>
<dbReference type="STRING" id="1121387.GCA_000429885_00523"/>
<feature type="compositionally biased region" description="Basic and acidic residues" evidence="1">
    <location>
        <begin position="58"/>
        <end position="84"/>
    </location>
</feature>
<dbReference type="AlphaFoldDB" id="A0A239VT03"/>
<feature type="region of interest" description="Disordered" evidence="1">
    <location>
        <begin position="1"/>
        <end position="29"/>
    </location>
</feature>
<sequence length="957" mass="97080">MTTSAALPPSADTYLGGYPRRMGEGPSASDIDLARARVRNMQGASVAEAIEKMPSVAARRDERRHAADRADRVPDSTRSGPDDERTAAARAAQARAAVNRATYEGVASVIDETGNSAAAQETENADAVAARSRDEESTNRRRALLSDQVERAERAALMERLDAIRTGLAASRALEVDAAVSDIDLANLAARTIAAANATARPGVDPTQETLDAMTTLTRTTGAIGRIQPDGTVYVELDGHSVVERNRSSALALVPGDASDQPDAVEESNQSVPKIVWPSGRQANIGGTVAGHLEAVSKTLPEVTRTIAAIATVARAEAYLGDTAIPALPQDLSDLDVSASTSIPTAADLLEHVAASVKQNAQEMALQHDVATAVTAITAGPPASFYAAVMATASASGVTGPAQLIAEAAQTGVSDLQALQSQVQAATASAASLATAPFIPVHVASSDPALVRVNTPWPAEPVPEGSSGPTGPVAEGGISSTWPDLDILTTPLSLELNVIEVARGEVAISRMGVPAAFDLSGGQPLMVGMTMPGGQGDATGAQDLGQVSATVPPPVTIENLAGVMNGLADAAGLPVETSARTVADGYVHLVVESAVGMPRVSLSAGAGPGSEALGGLDWFAPRTETLVMSNTPGLAWSAVSNTSTVQGPVPGLTMSLSRAAAGERVTLLLSPDLEAAADAMEHLVSKVDGVVQAGMYGTAGVAITPDIEVPQPAVGQVPAQEELAPMGEASVIDAVRMQARQAGKLAAAYGADPPVGFFSAVPAQPEAAGAAAGAVGASAVPEAEAASAHSTTSSDPTAKSLSAFADNPKVSELVQAISAGLAAIPGVSVPTSGVVALDEADIQGRDVVGVARRRVALDRAAFVQALEEDPAGTRAVVRGAAAEIAAAGRESLDGRVGLFAVRLAGETALARQAQAATASAHWDRDGREAGENRLSVALTGLLNRLTNESAWLQGLVD</sequence>
<name>A0A239VT03_9MICO</name>
<dbReference type="KEGG" id="dco:SAMEA4475696_2155"/>
<accession>A0A239VT03</accession>
<organism evidence="2 3">
    <name type="scientific">Dermatophilus congolensis</name>
    <dbReference type="NCBI Taxonomy" id="1863"/>
    <lineage>
        <taxon>Bacteria</taxon>
        <taxon>Bacillati</taxon>
        <taxon>Actinomycetota</taxon>
        <taxon>Actinomycetes</taxon>
        <taxon>Micrococcales</taxon>
        <taxon>Dermatophilaceae</taxon>
        <taxon>Dermatophilus</taxon>
    </lineage>
</organism>
<dbReference type="EMBL" id="LT906453">
    <property type="protein sequence ID" value="SNV24966.1"/>
    <property type="molecule type" value="Genomic_DNA"/>
</dbReference>
<protein>
    <submittedName>
        <fullName evidence="2">Uncharacterized protein</fullName>
    </submittedName>
</protein>
<proteinExistence type="predicted"/>
<feature type="region of interest" description="Disordered" evidence="1">
    <location>
        <begin position="49"/>
        <end position="84"/>
    </location>
</feature>
<evidence type="ECO:0000313" key="2">
    <source>
        <dbReference type="EMBL" id="SNV24966.1"/>
    </source>
</evidence>
<reference evidence="2 3" key="1">
    <citation type="submission" date="2017-06" db="EMBL/GenBank/DDBJ databases">
        <authorList>
            <consortium name="Pathogen Informatics"/>
        </authorList>
    </citation>
    <scope>NUCLEOTIDE SEQUENCE [LARGE SCALE GENOMIC DNA]</scope>
    <source>
        <strain evidence="2 3">NCTC13039</strain>
    </source>
</reference>
<feature type="region of interest" description="Disordered" evidence="1">
    <location>
        <begin position="115"/>
        <end position="141"/>
    </location>
</feature>
<dbReference type="Proteomes" id="UP000242637">
    <property type="component" value="Chromosome 1"/>
</dbReference>
<keyword evidence="3" id="KW-1185">Reference proteome</keyword>
<evidence type="ECO:0000256" key="1">
    <source>
        <dbReference type="SAM" id="MobiDB-lite"/>
    </source>
</evidence>